<dbReference type="SUPFAM" id="SSF46785">
    <property type="entry name" value="Winged helix' DNA-binding domain"/>
    <property type="match status" value="1"/>
</dbReference>
<protein>
    <recommendedName>
        <fullName evidence="2">Transcription regulator PadR N-terminal domain-containing protein</fullName>
    </recommendedName>
</protein>
<evidence type="ECO:0000259" key="2">
    <source>
        <dbReference type="Pfam" id="PF03551"/>
    </source>
</evidence>
<dbReference type="Pfam" id="PF03551">
    <property type="entry name" value="PadR"/>
    <property type="match status" value="1"/>
</dbReference>
<feature type="domain" description="Transcription regulator PadR N-terminal" evidence="2">
    <location>
        <begin position="16"/>
        <end position="88"/>
    </location>
</feature>
<evidence type="ECO:0000313" key="4">
    <source>
        <dbReference type="Proteomes" id="UP000603352"/>
    </source>
</evidence>
<evidence type="ECO:0000256" key="1">
    <source>
        <dbReference type="SAM" id="MobiDB-lite"/>
    </source>
</evidence>
<dbReference type="EMBL" id="BMDZ01000002">
    <property type="protein sequence ID" value="GGB25440.1"/>
    <property type="molecule type" value="Genomic_DNA"/>
</dbReference>
<dbReference type="RefSeq" id="WP_188574216.1">
    <property type="nucleotide sequence ID" value="NZ_BMDZ01000002.1"/>
</dbReference>
<accession>A0ABQ1I7T6</accession>
<dbReference type="Gene3D" id="1.10.10.10">
    <property type="entry name" value="Winged helix-like DNA-binding domain superfamily/Winged helix DNA-binding domain"/>
    <property type="match status" value="1"/>
</dbReference>
<proteinExistence type="predicted"/>
<feature type="region of interest" description="Disordered" evidence="1">
    <location>
        <begin position="181"/>
        <end position="216"/>
    </location>
</feature>
<evidence type="ECO:0000313" key="3">
    <source>
        <dbReference type="EMBL" id="GGB25440.1"/>
    </source>
</evidence>
<reference evidence="4" key="1">
    <citation type="journal article" date="2019" name="Int. J. Syst. Evol. Microbiol.">
        <title>The Global Catalogue of Microorganisms (GCM) 10K type strain sequencing project: providing services to taxonomists for standard genome sequencing and annotation.</title>
        <authorList>
            <consortium name="The Broad Institute Genomics Platform"/>
            <consortium name="The Broad Institute Genome Sequencing Center for Infectious Disease"/>
            <person name="Wu L."/>
            <person name="Ma J."/>
        </authorList>
    </citation>
    <scope>NUCLEOTIDE SEQUENCE [LARGE SCALE GENOMIC DNA]</scope>
    <source>
        <strain evidence="4">CGMCC 1.10188</strain>
    </source>
</reference>
<sequence>MAAKADGGMDVRTLCLGVLTHGEATGYEVKQYFENAFAHFHAAGFGSIYPALATLADEGLVTVTGVERDGRPDKKVYRITAAGEAAFTDALATTRPRQKVRSEFLVLLFFARMMTLDRVEDVLKMKAAFYRQMLDILNRHEEAACGPIGTGPRFTLDFGRAVYGAALAHVEREGPALLEALAREREQPPAPGAAAETDPSTDDGPTGADCHSRDRS</sequence>
<dbReference type="Proteomes" id="UP000603352">
    <property type="component" value="Unassembled WGS sequence"/>
</dbReference>
<dbReference type="InterPro" id="IPR036388">
    <property type="entry name" value="WH-like_DNA-bd_sf"/>
</dbReference>
<gene>
    <name evidence="3" type="ORF">GCM10011505_03300</name>
</gene>
<dbReference type="PANTHER" id="PTHR43252:SF6">
    <property type="entry name" value="NEGATIVE TRANSCRIPTION REGULATOR PADR"/>
    <property type="match status" value="1"/>
</dbReference>
<dbReference type="Gene3D" id="6.10.140.1570">
    <property type="match status" value="1"/>
</dbReference>
<name>A0ABQ1I7T6_9PROT</name>
<dbReference type="InterPro" id="IPR036390">
    <property type="entry name" value="WH_DNA-bd_sf"/>
</dbReference>
<organism evidence="3 4">
    <name type="scientific">Tistrella bauzanensis</name>
    <dbReference type="NCBI Taxonomy" id="657419"/>
    <lineage>
        <taxon>Bacteria</taxon>
        <taxon>Pseudomonadati</taxon>
        <taxon>Pseudomonadota</taxon>
        <taxon>Alphaproteobacteria</taxon>
        <taxon>Geminicoccales</taxon>
        <taxon>Geminicoccaceae</taxon>
        <taxon>Tistrella</taxon>
    </lineage>
</organism>
<dbReference type="InterPro" id="IPR005149">
    <property type="entry name" value="Tscrpt_reg_PadR_N"/>
</dbReference>
<keyword evidence="4" id="KW-1185">Reference proteome</keyword>
<dbReference type="PANTHER" id="PTHR43252">
    <property type="entry name" value="TRANSCRIPTIONAL REGULATOR YQJI"/>
    <property type="match status" value="1"/>
</dbReference>
<comment type="caution">
    <text evidence="3">The sequence shown here is derived from an EMBL/GenBank/DDBJ whole genome shotgun (WGS) entry which is preliminary data.</text>
</comment>